<evidence type="ECO:0000313" key="5">
    <source>
        <dbReference type="Proteomes" id="UP000254465"/>
    </source>
</evidence>
<reference evidence="3 5" key="1">
    <citation type="submission" date="2018-06" db="EMBL/GenBank/DDBJ databases">
        <authorList>
            <consortium name="Pathogen Informatics"/>
            <person name="Doyle S."/>
        </authorList>
    </citation>
    <scope>NUCLEOTIDE SEQUENCE [LARGE SCALE GENOMIC DNA]</scope>
    <source>
        <strain evidence="3 5">NCTC11296</strain>
    </source>
</reference>
<sequence length="70" mass="7874">MANSMTEHSRRVRAETARRLNDKAIAEGRARRILMQLPADLADEFDAICAEMGVSRPQALKALCELYRAN</sequence>
<organism evidence="2 4">
    <name type="scientific">Avibacterium paragallinarum</name>
    <name type="common">Haemophilus gallinarum</name>
    <dbReference type="NCBI Taxonomy" id="728"/>
    <lineage>
        <taxon>Bacteria</taxon>
        <taxon>Pseudomonadati</taxon>
        <taxon>Pseudomonadota</taxon>
        <taxon>Gammaproteobacteria</taxon>
        <taxon>Pasteurellales</taxon>
        <taxon>Pasteurellaceae</taxon>
        <taxon>Avibacterium</taxon>
    </lineage>
</organism>
<keyword evidence="6" id="KW-1185">Reference proteome</keyword>
<evidence type="ECO:0000313" key="4">
    <source>
        <dbReference type="Proteomes" id="UP000247594"/>
    </source>
</evidence>
<gene>
    <name evidence="2" type="ORF">DM482_11090</name>
    <name evidence="1" type="ORF">M5S13_11055</name>
    <name evidence="3" type="ORF">NCTC11296_03015</name>
</gene>
<evidence type="ECO:0000313" key="2">
    <source>
        <dbReference type="EMBL" id="PXZ38123.1"/>
    </source>
</evidence>
<name>A0A2S5AZ32_AVIPA</name>
<reference evidence="1 6" key="3">
    <citation type="journal article" date="2022" name="Front. Microbiol.">
        <title>Commensal bacteria contribute to the growth of multidrug-resistant Avibacterium paragallinarum in chickens.</title>
        <authorList>
            <person name="Zhu J."/>
            <person name="Chen Y."/>
            <person name="Wu Y."/>
            <person name="Wang Y."/>
            <person name="Zhu K."/>
        </authorList>
    </citation>
    <scope>NUCLEOTIDE SEQUENCE [LARGE SCALE GENOMIC DNA]</scope>
    <source>
        <strain evidence="1 6">AV25</strain>
    </source>
</reference>
<dbReference type="Proteomes" id="UP000247594">
    <property type="component" value="Unassembled WGS sequence"/>
</dbReference>
<evidence type="ECO:0000313" key="6">
    <source>
        <dbReference type="Proteomes" id="UP001347884"/>
    </source>
</evidence>
<evidence type="ECO:0008006" key="7">
    <source>
        <dbReference type="Google" id="ProtNLM"/>
    </source>
</evidence>
<protein>
    <recommendedName>
        <fullName evidence="7">Protein CopB</fullName>
    </recommendedName>
</protein>
<proteinExistence type="predicted"/>
<dbReference type="Proteomes" id="UP000254465">
    <property type="component" value="Unassembled WGS sequence"/>
</dbReference>
<dbReference type="EMBL" id="JAMDKF010000031">
    <property type="protein sequence ID" value="MEE6042406.1"/>
    <property type="molecule type" value="Genomic_DNA"/>
</dbReference>
<dbReference type="EMBL" id="UGHK01000003">
    <property type="protein sequence ID" value="STO91886.1"/>
    <property type="molecule type" value="Genomic_DNA"/>
</dbReference>
<dbReference type="RefSeq" id="WP_017807429.1">
    <property type="nucleotide sequence ID" value="NZ_CP081939.1"/>
</dbReference>
<dbReference type="AlphaFoldDB" id="A0A2S5AZ32"/>
<dbReference type="Proteomes" id="UP001347884">
    <property type="component" value="Unassembled WGS sequence"/>
</dbReference>
<reference evidence="2 4" key="2">
    <citation type="submission" date="2018-06" db="EMBL/GenBank/DDBJ databases">
        <authorList>
            <person name="Teymurazov M."/>
            <person name="Kislichkina A."/>
            <person name="Abaymova A."/>
            <person name="Mukhina T."/>
            <person name="Mayskaya N."/>
            <person name="Svetoch E."/>
            <person name="Bogun A."/>
        </authorList>
    </citation>
    <scope>NUCLEOTIDE SEQUENCE [LARGE SCALE GENOMIC DNA]</scope>
    <source>
        <strain evidence="2 4">SCPM-O-B-8406</strain>
    </source>
</reference>
<dbReference type="EMBL" id="QJPJ01000026">
    <property type="protein sequence ID" value="PXZ38123.1"/>
    <property type="molecule type" value="Genomic_DNA"/>
</dbReference>
<accession>A0A2S5AZ32</accession>
<reference evidence="1" key="4">
    <citation type="submission" date="2022-05" db="EMBL/GenBank/DDBJ databases">
        <authorList>
            <person name="Chen Y."/>
            <person name="Zhu J."/>
            <person name="Zhu K."/>
        </authorList>
    </citation>
    <scope>NUCLEOTIDE SEQUENCE</scope>
    <source>
        <strain evidence="1">AV25</strain>
    </source>
</reference>
<evidence type="ECO:0000313" key="1">
    <source>
        <dbReference type="EMBL" id="MEE6042406.1"/>
    </source>
</evidence>
<evidence type="ECO:0000313" key="3">
    <source>
        <dbReference type="EMBL" id="STO91886.1"/>
    </source>
</evidence>